<evidence type="ECO:0000313" key="2">
    <source>
        <dbReference type="EMBL" id="RZF35700.1"/>
    </source>
</evidence>
<dbReference type="PANTHER" id="PTHR45774">
    <property type="entry name" value="BTB/POZ DOMAIN-CONTAINING"/>
    <property type="match status" value="1"/>
</dbReference>
<dbReference type="SMR" id="A0A482WRP5"/>
<comment type="caution">
    <text evidence="2">The sequence shown here is derived from an EMBL/GenBank/DDBJ whole genome shotgun (WGS) entry which is preliminary data.</text>
</comment>
<dbReference type="Proteomes" id="UP000291343">
    <property type="component" value="Unassembled WGS sequence"/>
</dbReference>
<dbReference type="InterPro" id="IPR000210">
    <property type="entry name" value="BTB/POZ_dom"/>
</dbReference>
<feature type="domain" description="BTB" evidence="1">
    <location>
        <begin position="38"/>
        <end position="105"/>
    </location>
</feature>
<dbReference type="InterPro" id="IPR011333">
    <property type="entry name" value="SKP1/BTB/POZ_sf"/>
</dbReference>
<organism evidence="2 3">
    <name type="scientific">Laodelphax striatellus</name>
    <name type="common">Small brown planthopper</name>
    <name type="synonym">Delphax striatella</name>
    <dbReference type="NCBI Taxonomy" id="195883"/>
    <lineage>
        <taxon>Eukaryota</taxon>
        <taxon>Metazoa</taxon>
        <taxon>Ecdysozoa</taxon>
        <taxon>Arthropoda</taxon>
        <taxon>Hexapoda</taxon>
        <taxon>Insecta</taxon>
        <taxon>Pterygota</taxon>
        <taxon>Neoptera</taxon>
        <taxon>Paraneoptera</taxon>
        <taxon>Hemiptera</taxon>
        <taxon>Auchenorrhyncha</taxon>
        <taxon>Fulgoroidea</taxon>
        <taxon>Delphacidae</taxon>
        <taxon>Criomorphinae</taxon>
        <taxon>Laodelphax</taxon>
    </lineage>
</organism>
<dbReference type="EMBL" id="QKKF02027689">
    <property type="protein sequence ID" value="RZF35700.1"/>
    <property type="molecule type" value="Genomic_DNA"/>
</dbReference>
<evidence type="ECO:0000259" key="1">
    <source>
        <dbReference type="PROSITE" id="PS50097"/>
    </source>
</evidence>
<keyword evidence="3" id="KW-1185">Reference proteome</keyword>
<dbReference type="AlphaFoldDB" id="A0A482WRP5"/>
<reference evidence="2 3" key="1">
    <citation type="journal article" date="2017" name="Gigascience">
        <title>Genome sequence of the small brown planthopper, Laodelphax striatellus.</title>
        <authorList>
            <person name="Zhu J."/>
            <person name="Jiang F."/>
            <person name="Wang X."/>
            <person name="Yang P."/>
            <person name="Bao Y."/>
            <person name="Zhao W."/>
            <person name="Wang W."/>
            <person name="Lu H."/>
            <person name="Wang Q."/>
            <person name="Cui N."/>
            <person name="Li J."/>
            <person name="Chen X."/>
            <person name="Luo L."/>
            <person name="Yu J."/>
            <person name="Kang L."/>
            <person name="Cui F."/>
        </authorList>
    </citation>
    <scope>NUCLEOTIDE SEQUENCE [LARGE SCALE GENOMIC DNA]</scope>
    <source>
        <strain evidence="2">Lst14</strain>
    </source>
</reference>
<dbReference type="SMART" id="SM00225">
    <property type="entry name" value="BTB"/>
    <property type="match status" value="1"/>
</dbReference>
<dbReference type="Gene3D" id="3.30.710.10">
    <property type="entry name" value="Potassium Channel Kv1.1, Chain A"/>
    <property type="match status" value="1"/>
</dbReference>
<dbReference type="OrthoDB" id="6621423at2759"/>
<name>A0A482WRP5_LAOST</name>
<dbReference type="GO" id="GO:0022008">
    <property type="term" value="P:neurogenesis"/>
    <property type="evidence" value="ECO:0007669"/>
    <property type="project" value="TreeGrafter"/>
</dbReference>
<protein>
    <recommendedName>
        <fullName evidence="1">BTB domain-containing protein</fullName>
    </recommendedName>
</protein>
<dbReference type="SUPFAM" id="SSF54695">
    <property type="entry name" value="POZ domain"/>
    <property type="match status" value="1"/>
</dbReference>
<sequence>MNFLRSKPDGIAGVSAPLNETETFRNRFLRLADSDMLADCEFVVGPQKTVIKGHKVFFCAASDVFHAMFLGALKETKAVHVEDLEPDGFQGMKKYIYTGQTKFKSVFEALATFVAARKYLIVTLGSLVSKEVYVKIQVQVDKTACKNERIVLNLHSYNKTG</sequence>
<dbReference type="GO" id="GO:0005829">
    <property type="term" value="C:cytosol"/>
    <property type="evidence" value="ECO:0007669"/>
    <property type="project" value="TreeGrafter"/>
</dbReference>
<evidence type="ECO:0000313" key="3">
    <source>
        <dbReference type="Proteomes" id="UP000291343"/>
    </source>
</evidence>
<gene>
    <name evidence="2" type="ORF">LSTR_LSTR009568</name>
</gene>
<dbReference type="STRING" id="195883.A0A482WRP5"/>
<dbReference type="PROSITE" id="PS50097">
    <property type="entry name" value="BTB"/>
    <property type="match status" value="1"/>
</dbReference>
<dbReference type="InParanoid" id="A0A482WRP5"/>
<dbReference type="Pfam" id="PF00651">
    <property type="entry name" value="BTB"/>
    <property type="match status" value="1"/>
</dbReference>
<dbReference type="PANTHER" id="PTHR45774:SF4">
    <property type="entry name" value="AXUNDEAD, ISOFORM F"/>
    <property type="match status" value="1"/>
</dbReference>
<accession>A0A482WRP5</accession>
<proteinExistence type="predicted"/>